<feature type="transmembrane region" description="Helical" evidence="6">
    <location>
        <begin position="344"/>
        <end position="363"/>
    </location>
</feature>
<dbReference type="NCBIfam" id="NF008611">
    <property type="entry name" value="PRK11588.1"/>
    <property type="match status" value="1"/>
</dbReference>
<evidence type="ECO:0000256" key="6">
    <source>
        <dbReference type="SAM" id="Phobius"/>
    </source>
</evidence>
<feature type="transmembrane region" description="Helical" evidence="6">
    <location>
        <begin position="223"/>
        <end position="242"/>
    </location>
</feature>
<dbReference type="PANTHER" id="PTHR43652:SF2">
    <property type="entry name" value="BASIC AMINO ACID ANTIPORTER YFCC-RELATED"/>
    <property type="match status" value="1"/>
</dbReference>
<evidence type="ECO:0000256" key="2">
    <source>
        <dbReference type="ARBA" id="ARBA00022475"/>
    </source>
</evidence>
<sequence>MAASGHSPEHAIPATEGKESALAWTVPDTLLILFVLALAAWAATFVFVPGEFSVAGDAARIVPGSFSPADAPSPAPVLGNAERVGFLDFFFAGLVSGDRYSATVGLMAFLLIIGGVFGMISRSRAIDASLLAALPGGKAKSENLVVGLFIGFSLVGAVFGMSEEAIALTLVITPAFARAGYDAITVLLVTIVGTQIGFATSWMNPFSVIVAQSISGLPPLSGMGLRIGLWIAFTLLGASFTWRYARRVRLGQVPGHWTIEDDDESGSSDENTLEWGRIAIMVALGLTIVWVAWGVSARGYYLAELAAQFMALGIMVALVARVARLAGCSLNEMMEAFRSGAAQLLPAALIVGVAKGILLLLGGDDPASPSLMNTLLDSLAALTAMAPEWMTAWVMYLAQSAINFFIASGSGQASVTMPIMAPLADLSGVTRQTAVLAFQLGDGLTNLVIPTSAVLMGCLAAAKVSYTSWIAFIWKPMLALMGIASLVVMAAHGMGY</sequence>
<feature type="transmembrane region" description="Helical" evidence="6">
    <location>
        <begin position="144"/>
        <end position="171"/>
    </location>
</feature>
<evidence type="ECO:0000313" key="8">
    <source>
        <dbReference type="Proteomes" id="UP000755104"/>
    </source>
</evidence>
<reference evidence="7 8" key="1">
    <citation type="submission" date="2021-08" db="EMBL/GenBank/DDBJ databases">
        <title>Comparative Genomics Analysis of the Genus Qipengyuania Reveals Extensive Genetic Diversity and Metabolic Versatility, Including the Description of Fifteen Novel Species.</title>
        <authorList>
            <person name="Liu Y."/>
        </authorList>
    </citation>
    <scope>NUCLEOTIDE SEQUENCE [LARGE SCALE GENOMIC DNA]</scope>
    <source>
        <strain evidence="7 8">6D47A</strain>
    </source>
</reference>
<keyword evidence="2" id="KW-1003">Cell membrane</keyword>
<dbReference type="Pfam" id="PF03606">
    <property type="entry name" value="DcuC"/>
    <property type="match status" value="1"/>
</dbReference>
<feature type="transmembrane region" description="Helical" evidence="6">
    <location>
        <begin position="469"/>
        <end position="491"/>
    </location>
</feature>
<keyword evidence="8" id="KW-1185">Reference proteome</keyword>
<accession>A0ABS7J921</accession>
<name>A0ABS7J921_9SPHN</name>
<dbReference type="Proteomes" id="UP000755104">
    <property type="component" value="Unassembled WGS sequence"/>
</dbReference>
<dbReference type="InterPro" id="IPR018385">
    <property type="entry name" value="C4_dicarb_anaerob_car-like"/>
</dbReference>
<feature type="transmembrane region" description="Helical" evidence="6">
    <location>
        <begin position="30"/>
        <end position="48"/>
    </location>
</feature>
<keyword evidence="4 6" id="KW-1133">Transmembrane helix</keyword>
<organism evidence="7 8">
    <name type="scientific">Qipengyuania qiaonensis</name>
    <dbReference type="NCBI Taxonomy" id="2867240"/>
    <lineage>
        <taxon>Bacteria</taxon>
        <taxon>Pseudomonadati</taxon>
        <taxon>Pseudomonadota</taxon>
        <taxon>Alphaproteobacteria</taxon>
        <taxon>Sphingomonadales</taxon>
        <taxon>Erythrobacteraceae</taxon>
        <taxon>Qipengyuania</taxon>
    </lineage>
</organism>
<proteinExistence type="predicted"/>
<evidence type="ECO:0000256" key="3">
    <source>
        <dbReference type="ARBA" id="ARBA00022692"/>
    </source>
</evidence>
<dbReference type="RefSeq" id="WP_221560147.1">
    <property type="nucleotide sequence ID" value="NZ_JAIGNO010000014.1"/>
</dbReference>
<feature type="transmembrane region" description="Helical" evidence="6">
    <location>
        <begin position="305"/>
        <end position="323"/>
    </location>
</feature>
<evidence type="ECO:0000256" key="5">
    <source>
        <dbReference type="ARBA" id="ARBA00023136"/>
    </source>
</evidence>
<feature type="transmembrane region" description="Helical" evidence="6">
    <location>
        <begin position="183"/>
        <end position="203"/>
    </location>
</feature>
<evidence type="ECO:0000256" key="1">
    <source>
        <dbReference type="ARBA" id="ARBA00004651"/>
    </source>
</evidence>
<keyword evidence="5 6" id="KW-0472">Membrane</keyword>
<dbReference type="EMBL" id="JAIGNO010000014">
    <property type="protein sequence ID" value="MBX7483815.1"/>
    <property type="molecule type" value="Genomic_DNA"/>
</dbReference>
<evidence type="ECO:0000313" key="7">
    <source>
        <dbReference type="EMBL" id="MBX7483815.1"/>
    </source>
</evidence>
<protein>
    <submittedName>
        <fullName evidence="7">Basic amino acid antiporter YfcC</fullName>
    </submittedName>
</protein>
<comment type="caution">
    <text evidence="7">The sequence shown here is derived from an EMBL/GenBank/DDBJ whole genome shotgun (WGS) entry which is preliminary data.</text>
</comment>
<gene>
    <name evidence="7" type="primary">yfcC</name>
    <name evidence="7" type="ORF">K3174_14890</name>
</gene>
<dbReference type="InterPro" id="IPR051679">
    <property type="entry name" value="DASS-Related_Transporters"/>
</dbReference>
<feature type="transmembrane region" description="Helical" evidence="6">
    <location>
        <begin position="100"/>
        <end position="120"/>
    </location>
</feature>
<evidence type="ECO:0000256" key="4">
    <source>
        <dbReference type="ARBA" id="ARBA00022989"/>
    </source>
</evidence>
<comment type="subcellular location">
    <subcellularLocation>
        <location evidence="1">Cell membrane</location>
        <topology evidence="1">Multi-pass membrane protein</topology>
    </subcellularLocation>
</comment>
<keyword evidence="3 6" id="KW-0812">Transmembrane</keyword>
<feature type="transmembrane region" description="Helical" evidence="6">
    <location>
        <begin position="275"/>
        <end position="293"/>
    </location>
</feature>
<dbReference type="PANTHER" id="PTHR43652">
    <property type="entry name" value="BASIC AMINO ACID ANTIPORTER YFCC-RELATED"/>
    <property type="match status" value="1"/>
</dbReference>